<dbReference type="InterPro" id="IPR009057">
    <property type="entry name" value="Homeodomain-like_sf"/>
</dbReference>
<reference evidence="7" key="1">
    <citation type="journal article" date="2019" name="Int. J. Syst. Evol. Microbiol.">
        <title>The Global Catalogue of Microorganisms (GCM) 10K type strain sequencing project: providing services to taxonomists for standard genome sequencing and annotation.</title>
        <authorList>
            <consortium name="The Broad Institute Genomics Platform"/>
            <consortium name="The Broad Institute Genome Sequencing Center for Infectious Disease"/>
            <person name="Wu L."/>
            <person name="Ma J."/>
        </authorList>
    </citation>
    <scope>NUCLEOTIDE SEQUENCE [LARGE SCALE GENOMIC DNA]</scope>
    <source>
        <strain evidence="7">LMG 29894</strain>
    </source>
</reference>
<dbReference type="RefSeq" id="WP_378165559.1">
    <property type="nucleotide sequence ID" value="NZ_JBHSBU010000001.1"/>
</dbReference>
<organism evidence="6 7">
    <name type="scientific">Chitinimonas lacunae</name>
    <dbReference type="NCBI Taxonomy" id="1963018"/>
    <lineage>
        <taxon>Bacteria</taxon>
        <taxon>Pseudomonadati</taxon>
        <taxon>Pseudomonadota</taxon>
        <taxon>Betaproteobacteria</taxon>
        <taxon>Neisseriales</taxon>
        <taxon>Chitinibacteraceae</taxon>
        <taxon>Chitinimonas</taxon>
    </lineage>
</organism>
<evidence type="ECO:0000256" key="1">
    <source>
        <dbReference type="ARBA" id="ARBA00023015"/>
    </source>
</evidence>
<evidence type="ECO:0000313" key="7">
    <source>
        <dbReference type="Proteomes" id="UP001595791"/>
    </source>
</evidence>
<feature type="DNA-binding region" description="H-T-H motif" evidence="4">
    <location>
        <begin position="35"/>
        <end position="54"/>
    </location>
</feature>
<dbReference type="Gene3D" id="1.10.357.10">
    <property type="entry name" value="Tetracycline Repressor, domain 2"/>
    <property type="match status" value="1"/>
</dbReference>
<keyword evidence="1" id="KW-0805">Transcription regulation</keyword>
<dbReference type="PRINTS" id="PR00455">
    <property type="entry name" value="HTHTETR"/>
</dbReference>
<comment type="caution">
    <text evidence="6">The sequence shown here is derived from an EMBL/GenBank/DDBJ whole genome shotgun (WGS) entry which is preliminary data.</text>
</comment>
<protein>
    <submittedName>
        <fullName evidence="6">TetR/AcrR family transcriptional regulator</fullName>
    </submittedName>
</protein>
<dbReference type="InterPro" id="IPR036271">
    <property type="entry name" value="Tet_transcr_reg_TetR-rel_C_sf"/>
</dbReference>
<gene>
    <name evidence="6" type="ORF">ACFOW7_14650</name>
</gene>
<dbReference type="InterPro" id="IPR001647">
    <property type="entry name" value="HTH_TetR"/>
</dbReference>
<dbReference type="Proteomes" id="UP001595791">
    <property type="component" value="Unassembled WGS sequence"/>
</dbReference>
<evidence type="ECO:0000259" key="5">
    <source>
        <dbReference type="PROSITE" id="PS50977"/>
    </source>
</evidence>
<evidence type="ECO:0000256" key="2">
    <source>
        <dbReference type="ARBA" id="ARBA00023125"/>
    </source>
</evidence>
<evidence type="ECO:0000256" key="4">
    <source>
        <dbReference type="PROSITE-ProRule" id="PRU00335"/>
    </source>
</evidence>
<dbReference type="SUPFAM" id="SSF46689">
    <property type="entry name" value="Homeodomain-like"/>
    <property type="match status" value="1"/>
</dbReference>
<keyword evidence="2 4" id="KW-0238">DNA-binding</keyword>
<accession>A0ABV8MQW6</accession>
<dbReference type="Pfam" id="PF13305">
    <property type="entry name" value="TetR_C_33"/>
    <property type="match status" value="1"/>
</dbReference>
<dbReference type="Pfam" id="PF00440">
    <property type="entry name" value="TetR_N"/>
    <property type="match status" value="1"/>
</dbReference>
<dbReference type="PROSITE" id="PS50977">
    <property type="entry name" value="HTH_TETR_2"/>
    <property type="match status" value="1"/>
</dbReference>
<feature type="domain" description="HTH tetR-type" evidence="5">
    <location>
        <begin position="12"/>
        <end position="72"/>
    </location>
</feature>
<proteinExistence type="predicted"/>
<dbReference type="EMBL" id="JBHSBU010000001">
    <property type="protein sequence ID" value="MFC4160577.1"/>
    <property type="molecule type" value="Genomic_DNA"/>
</dbReference>
<dbReference type="InterPro" id="IPR050109">
    <property type="entry name" value="HTH-type_TetR-like_transc_reg"/>
</dbReference>
<dbReference type="PANTHER" id="PTHR30055:SF220">
    <property type="entry name" value="TETR-FAMILY REGULATORY PROTEIN"/>
    <property type="match status" value="1"/>
</dbReference>
<evidence type="ECO:0000313" key="6">
    <source>
        <dbReference type="EMBL" id="MFC4160577.1"/>
    </source>
</evidence>
<keyword evidence="7" id="KW-1185">Reference proteome</keyword>
<dbReference type="InterPro" id="IPR025996">
    <property type="entry name" value="MT1864/Rv1816-like_C"/>
</dbReference>
<sequence>MTRHIERQREREALRPRIIDAARALYGEGGCDAVTLRAVAGRIGYSTTIIYKLFADKNELLRAVTDEDFAGLTQALGAGDRADASLPERVLGLGRSLVAFARQQPGHYYRIFINPPPPIAVEESAAERGNPDQDAYAFARQLFAALADSSPAITVRDPDLLLQMFWSAMHGAISLRLVLADEPWVEWQPLETLVEQSLLALLYGIGAMEKESK</sequence>
<dbReference type="SUPFAM" id="SSF48498">
    <property type="entry name" value="Tetracyclin repressor-like, C-terminal domain"/>
    <property type="match status" value="1"/>
</dbReference>
<dbReference type="PANTHER" id="PTHR30055">
    <property type="entry name" value="HTH-TYPE TRANSCRIPTIONAL REGULATOR RUTR"/>
    <property type="match status" value="1"/>
</dbReference>
<evidence type="ECO:0000256" key="3">
    <source>
        <dbReference type="ARBA" id="ARBA00023163"/>
    </source>
</evidence>
<keyword evidence="3" id="KW-0804">Transcription</keyword>
<name>A0ABV8MQW6_9NEIS</name>